<dbReference type="Proteomes" id="UP000076078">
    <property type="component" value="Unassembled WGS sequence"/>
</dbReference>
<evidence type="ECO:0000259" key="7">
    <source>
        <dbReference type="Pfam" id="PF03876"/>
    </source>
</evidence>
<dbReference type="Pfam" id="PF08292">
    <property type="entry name" value="RNA_pol_Rbc25"/>
    <property type="match status" value="1"/>
</dbReference>
<proteinExistence type="inferred from homology"/>
<keyword evidence="10" id="KW-1185">Reference proteome</keyword>
<dbReference type="GO" id="GO:0006384">
    <property type="term" value="P:transcription initiation at RNA polymerase III promoter"/>
    <property type="evidence" value="ECO:0007669"/>
    <property type="project" value="TreeGrafter"/>
</dbReference>
<dbReference type="Pfam" id="PF03876">
    <property type="entry name" value="SHS2_Rpb7-N"/>
    <property type="match status" value="1"/>
</dbReference>
<dbReference type="CDD" id="cd04330">
    <property type="entry name" value="RNAP_III_Rpc25_N"/>
    <property type="match status" value="1"/>
</dbReference>
<evidence type="ECO:0000256" key="3">
    <source>
        <dbReference type="ARBA" id="ARBA00022478"/>
    </source>
</evidence>
<dbReference type="EMBL" id="LODT01000035">
    <property type="protein sequence ID" value="KYQ91392.1"/>
    <property type="molecule type" value="Genomic_DNA"/>
</dbReference>
<dbReference type="InterPro" id="IPR012340">
    <property type="entry name" value="NA-bd_OB-fold"/>
</dbReference>
<evidence type="ECO:0000256" key="6">
    <source>
        <dbReference type="SAM" id="MobiDB-lite"/>
    </source>
</evidence>
<gene>
    <name evidence="9" type="ORF">DLAC_08351</name>
</gene>
<comment type="subcellular location">
    <subcellularLocation>
        <location evidence="1">Nucleus</location>
    </subcellularLocation>
</comment>
<dbReference type="InterPro" id="IPR005576">
    <property type="entry name" value="Rpb7-like_N"/>
</dbReference>
<comment type="caution">
    <text evidence="9">The sequence shown here is derived from an EMBL/GenBank/DDBJ whole genome shotgun (WGS) entry which is preliminary data.</text>
</comment>
<feature type="compositionally biased region" description="Acidic residues" evidence="6">
    <location>
        <begin position="218"/>
        <end position="228"/>
    </location>
</feature>
<protein>
    <submittedName>
        <fullName evidence="9">RNA polymerase III subunit</fullName>
    </submittedName>
</protein>
<keyword evidence="5" id="KW-0539">Nucleus</keyword>
<dbReference type="Gene3D" id="2.40.50.140">
    <property type="entry name" value="Nucleic acid-binding proteins"/>
    <property type="match status" value="1"/>
</dbReference>
<dbReference type="Gene3D" id="3.30.1490.120">
    <property type="entry name" value="RNA polymerase Rpb7-like, N-terminal domain"/>
    <property type="match status" value="1"/>
</dbReference>
<dbReference type="OMA" id="LGPTLWW"/>
<evidence type="ECO:0000313" key="9">
    <source>
        <dbReference type="EMBL" id="KYQ91392.1"/>
    </source>
</evidence>
<dbReference type="InterPro" id="IPR013238">
    <property type="entry name" value="RNA_pol_III_Rbc25"/>
</dbReference>
<dbReference type="FunCoup" id="A0A151ZBR7">
    <property type="interactions" value="630"/>
</dbReference>
<evidence type="ECO:0000313" key="10">
    <source>
        <dbReference type="Proteomes" id="UP000076078"/>
    </source>
</evidence>
<evidence type="ECO:0000256" key="5">
    <source>
        <dbReference type="ARBA" id="ARBA00023242"/>
    </source>
</evidence>
<feature type="domain" description="RNA polymerase III subunit Rpc25" evidence="8">
    <location>
        <begin position="82"/>
        <end position="214"/>
    </location>
</feature>
<dbReference type="SUPFAM" id="SSF50249">
    <property type="entry name" value="Nucleic acid-binding proteins"/>
    <property type="match status" value="1"/>
</dbReference>
<dbReference type="PANTHER" id="PTHR12709:SF1">
    <property type="entry name" value="DNA-DIRECTED RNA POLYMERASE III SUBUNIT RPC8"/>
    <property type="match status" value="1"/>
</dbReference>
<evidence type="ECO:0000256" key="1">
    <source>
        <dbReference type="ARBA" id="ARBA00004123"/>
    </source>
</evidence>
<dbReference type="SUPFAM" id="SSF88798">
    <property type="entry name" value="N-terminal, heterodimerisation domain of RBP7 (RpoE)"/>
    <property type="match status" value="1"/>
</dbReference>
<dbReference type="InterPro" id="IPR045113">
    <property type="entry name" value="Rpb7-like"/>
</dbReference>
<keyword evidence="4" id="KW-0804">Transcription</keyword>
<feature type="domain" description="RNA polymerase Rpb7-like N-terminal" evidence="7">
    <location>
        <begin position="8"/>
        <end position="63"/>
    </location>
</feature>
<dbReference type="PANTHER" id="PTHR12709">
    <property type="entry name" value="DNA-DIRECTED RNA POLYMERASE II, III"/>
    <property type="match status" value="1"/>
</dbReference>
<accession>A0A151ZBR7</accession>
<feature type="region of interest" description="Disordered" evidence="6">
    <location>
        <begin position="217"/>
        <end position="276"/>
    </location>
</feature>
<evidence type="ECO:0000256" key="4">
    <source>
        <dbReference type="ARBA" id="ARBA00023163"/>
    </source>
</evidence>
<evidence type="ECO:0000256" key="2">
    <source>
        <dbReference type="ARBA" id="ARBA00009307"/>
    </source>
</evidence>
<sequence>MFHLITIEDKIRVPPSQFNNEIQTIEDEIEKKYTNKIVLGGGLFIALYEILGTGDAYVYSGDGGAHVLVKFSMVVFKPFKGEVIEGYIKSCTSEQLQLTLGFYDEIFVLSIDLPTPSYFDEKEKLWFWVYGENSLYFEKGGKVRFKVDTVEFNPEVSQPPPRPKNVNTDLMDSRTLQEHKQREDYIKDLAKQTKSPMILKVSMRDPGLGMISWWTSQDAEDEEEEEDYSGMTVDSGSNLTDTVNQQEREEEQQEQQQKKQKPQLQPQKSIIADEDIELIDEPVMTKKKTTKSNRKIISDDE</sequence>
<name>A0A151ZBR7_TIELA</name>
<dbReference type="STRING" id="361077.A0A151ZBR7"/>
<evidence type="ECO:0000259" key="8">
    <source>
        <dbReference type="Pfam" id="PF08292"/>
    </source>
</evidence>
<feature type="compositionally biased region" description="Polar residues" evidence="6">
    <location>
        <begin position="232"/>
        <end position="244"/>
    </location>
</feature>
<reference evidence="9 10" key="1">
    <citation type="submission" date="2015-12" db="EMBL/GenBank/DDBJ databases">
        <title>Dictyostelia acquired genes for synthesis and detection of signals that induce cell-type specialization by lateral gene transfer from prokaryotes.</title>
        <authorList>
            <person name="Gloeckner G."/>
            <person name="Schaap P."/>
        </authorList>
    </citation>
    <scope>NUCLEOTIDE SEQUENCE [LARGE SCALE GENOMIC DNA]</scope>
    <source>
        <strain evidence="9 10">TK</strain>
    </source>
</reference>
<keyword evidence="3" id="KW-0240">DNA-directed RNA polymerase</keyword>
<dbReference type="InParanoid" id="A0A151ZBR7"/>
<dbReference type="OrthoDB" id="10256606at2759"/>
<dbReference type="InterPro" id="IPR036898">
    <property type="entry name" value="RNA_pol_Rpb7-like_N_sf"/>
</dbReference>
<organism evidence="9 10">
    <name type="scientific">Tieghemostelium lacteum</name>
    <name type="common">Slime mold</name>
    <name type="synonym">Dictyostelium lacteum</name>
    <dbReference type="NCBI Taxonomy" id="361077"/>
    <lineage>
        <taxon>Eukaryota</taxon>
        <taxon>Amoebozoa</taxon>
        <taxon>Evosea</taxon>
        <taxon>Eumycetozoa</taxon>
        <taxon>Dictyostelia</taxon>
        <taxon>Dictyosteliales</taxon>
        <taxon>Raperosteliaceae</taxon>
        <taxon>Tieghemostelium</taxon>
    </lineage>
</organism>
<dbReference type="GO" id="GO:0005666">
    <property type="term" value="C:RNA polymerase III complex"/>
    <property type="evidence" value="ECO:0007669"/>
    <property type="project" value="TreeGrafter"/>
</dbReference>
<dbReference type="AlphaFoldDB" id="A0A151ZBR7"/>
<comment type="similarity">
    <text evidence="2">Belongs to the eukaryotic RPB7/RPC8 RNA polymerase subunit family.</text>
</comment>